<dbReference type="Proteomes" id="UP001152888">
    <property type="component" value="Unassembled WGS sequence"/>
</dbReference>
<dbReference type="GO" id="GO:0097363">
    <property type="term" value="F:protein O-acetylglucosaminyltransferase activity"/>
    <property type="evidence" value="ECO:0007669"/>
    <property type="project" value="TreeGrafter"/>
</dbReference>
<dbReference type="SMART" id="SM00028">
    <property type="entry name" value="TPR"/>
    <property type="match status" value="1"/>
</dbReference>
<keyword evidence="3" id="KW-1185">Reference proteome</keyword>
<dbReference type="Gene3D" id="1.25.40.10">
    <property type="entry name" value="Tetratricopeptide repeat domain"/>
    <property type="match status" value="1"/>
</dbReference>
<feature type="repeat" description="TPR" evidence="1">
    <location>
        <begin position="29"/>
        <end position="62"/>
    </location>
</feature>
<keyword evidence="1" id="KW-0802">TPR repeat</keyword>
<dbReference type="OrthoDB" id="9991317at2759"/>
<dbReference type="GO" id="GO:0006493">
    <property type="term" value="P:protein O-linked glycosylation"/>
    <property type="evidence" value="ECO:0007669"/>
    <property type="project" value="InterPro"/>
</dbReference>
<dbReference type="InterPro" id="IPR011990">
    <property type="entry name" value="TPR-like_helical_dom_sf"/>
</dbReference>
<gene>
    <name evidence="2" type="ORF">ACAOBT_LOCUS14942</name>
</gene>
<evidence type="ECO:0008006" key="4">
    <source>
        <dbReference type="Google" id="ProtNLM"/>
    </source>
</evidence>
<evidence type="ECO:0000313" key="3">
    <source>
        <dbReference type="Proteomes" id="UP001152888"/>
    </source>
</evidence>
<evidence type="ECO:0000256" key="1">
    <source>
        <dbReference type="PROSITE-ProRule" id="PRU00339"/>
    </source>
</evidence>
<dbReference type="PANTHER" id="PTHR44366">
    <property type="entry name" value="UDP-N-ACETYLGLUCOSAMINE--PEPTIDE N-ACETYLGLUCOSAMINYLTRANSFERASE 110 KDA SUBUNIT"/>
    <property type="match status" value="1"/>
</dbReference>
<dbReference type="PANTHER" id="PTHR44366:SF1">
    <property type="entry name" value="UDP-N-ACETYLGLUCOSAMINE--PEPTIDE N-ACETYLGLUCOSAMINYLTRANSFERASE 110 KDA SUBUNIT"/>
    <property type="match status" value="1"/>
</dbReference>
<dbReference type="PROSITE" id="PS50005">
    <property type="entry name" value="TPR"/>
    <property type="match status" value="1"/>
</dbReference>
<dbReference type="InterPro" id="IPR037919">
    <property type="entry name" value="OGT"/>
</dbReference>
<evidence type="ECO:0000313" key="2">
    <source>
        <dbReference type="EMBL" id="CAH1982321.1"/>
    </source>
</evidence>
<comment type="caution">
    <text evidence="2">The sequence shown here is derived from an EMBL/GenBank/DDBJ whole genome shotgun (WGS) entry which is preliminary data.</text>
</comment>
<proteinExistence type="predicted"/>
<dbReference type="AlphaFoldDB" id="A0A9P0L1N3"/>
<name>A0A9P0L1N3_ACAOB</name>
<sequence length="81" mass="9264">MYYREVSTIPSKVEIACYLKAIETRPDFAVAWSNLGCVFNAQGEIWLAIHHFEKAVGLDPNFLDAYINLGNVLKEARIFDR</sequence>
<organism evidence="2 3">
    <name type="scientific">Acanthoscelides obtectus</name>
    <name type="common">Bean weevil</name>
    <name type="synonym">Bruchus obtectus</name>
    <dbReference type="NCBI Taxonomy" id="200917"/>
    <lineage>
        <taxon>Eukaryota</taxon>
        <taxon>Metazoa</taxon>
        <taxon>Ecdysozoa</taxon>
        <taxon>Arthropoda</taxon>
        <taxon>Hexapoda</taxon>
        <taxon>Insecta</taxon>
        <taxon>Pterygota</taxon>
        <taxon>Neoptera</taxon>
        <taxon>Endopterygota</taxon>
        <taxon>Coleoptera</taxon>
        <taxon>Polyphaga</taxon>
        <taxon>Cucujiformia</taxon>
        <taxon>Chrysomeloidea</taxon>
        <taxon>Chrysomelidae</taxon>
        <taxon>Bruchinae</taxon>
        <taxon>Bruchini</taxon>
        <taxon>Acanthoscelides</taxon>
    </lineage>
</organism>
<accession>A0A9P0L1N3</accession>
<dbReference type="InterPro" id="IPR019734">
    <property type="entry name" value="TPR_rpt"/>
</dbReference>
<protein>
    <recommendedName>
        <fullName evidence="4">Tetratricopeptide repeat protein</fullName>
    </recommendedName>
</protein>
<reference evidence="2" key="1">
    <citation type="submission" date="2022-03" db="EMBL/GenBank/DDBJ databases">
        <authorList>
            <person name="Sayadi A."/>
        </authorList>
    </citation>
    <scope>NUCLEOTIDE SEQUENCE</scope>
</reference>
<dbReference type="SUPFAM" id="SSF48452">
    <property type="entry name" value="TPR-like"/>
    <property type="match status" value="1"/>
</dbReference>
<dbReference type="Pfam" id="PF00515">
    <property type="entry name" value="TPR_1"/>
    <property type="match status" value="1"/>
</dbReference>
<dbReference type="EMBL" id="CAKOFQ010006918">
    <property type="protein sequence ID" value="CAH1982321.1"/>
    <property type="molecule type" value="Genomic_DNA"/>
</dbReference>